<evidence type="ECO:0000256" key="1">
    <source>
        <dbReference type="SAM" id="MobiDB-lite"/>
    </source>
</evidence>
<reference evidence="2" key="2">
    <citation type="submission" date="2018-07" db="EMBL/GenBank/DDBJ databases">
        <authorList>
            <person name="Mckenzie S.K."/>
            <person name="Kronauer D.J.C."/>
        </authorList>
    </citation>
    <scope>NUCLEOTIDE SEQUENCE</scope>
    <source>
        <strain evidence="2">Clonal line C1</strain>
    </source>
</reference>
<sequence length="111" mass="13054">MVLDEETRMQSKDAEITKQRKVIRDLQRRLAAAEAAVKAGEGTSRNESREMPQVTTPPKFKEQSEETDNKENERPRRWMKSKYGRGGWRRRGGEWPGRGRGRDKVYHVTFY</sequence>
<comment type="caution">
    <text evidence="2">The sequence shown here is derived from an EMBL/GenBank/DDBJ whole genome shotgun (WGS) entry which is preliminary data.</text>
</comment>
<dbReference type="EMBL" id="QOIP01000003">
    <property type="protein sequence ID" value="RLU25148.1"/>
    <property type="molecule type" value="Genomic_DNA"/>
</dbReference>
<gene>
    <name evidence="2" type="ORF">DMN91_003240</name>
</gene>
<dbReference type="AlphaFoldDB" id="A0A3L8DZB6"/>
<accession>A0A3L8DZB6</accession>
<evidence type="ECO:0000313" key="2">
    <source>
        <dbReference type="EMBL" id="RLU25148.1"/>
    </source>
</evidence>
<organism evidence="2">
    <name type="scientific">Ooceraea biroi</name>
    <name type="common">Clonal raider ant</name>
    <name type="synonym">Cerapachys biroi</name>
    <dbReference type="NCBI Taxonomy" id="2015173"/>
    <lineage>
        <taxon>Eukaryota</taxon>
        <taxon>Metazoa</taxon>
        <taxon>Ecdysozoa</taxon>
        <taxon>Arthropoda</taxon>
        <taxon>Hexapoda</taxon>
        <taxon>Insecta</taxon>
        <taxon>Pterygota</taxon>
        <taxon>Neoptera</taxon>
        <taxon>Endopterygota</taxon>
        <taxon>Hymenoptera</taxon>
        <taxon>Apocrita</taxon>
        <taxon>Aculeata</taxon>
        <taxon>Formicoidea</taxon>
        <taxon>Formicidae</taxon>
        <taxon>Dorylinae</taxon>
        <taxon>Ooceraea</taxon>
    </lineage>
</organism>
<protein>
    <submittedName>
        <fullName evidence="2">Uncharacterized protein</fullName>
    </submittedName>
</protein>
<feature type="compositionally biased region" description="Basic residues" evidence="1">
    <location>
        <begin position="77"/>
        <end position="90"/>
    </location>
</feature>
<proteinExistence type="predicted"/>
<name>A0A3L8DZB6_OOCBI</name>
<feature type="region of interest" description="Disordered" evidence="1">
    <location>
        <begin position="34"/>
        <end position="102"/>
    </location>
</feature>
<dbReference type="Proteomes" id="UP000279307">
    <property type="component" value="Chromosome 3"/>
</dbReference>
<feature type="compositionally biased region" description="Basic and acidic residues" evidence="1">
    <location>
        <begin position="59"/>
        <end position="76"/>
    </location>
</feature>
<reference evidence="2" key="1">
    <citation type="journal article" date="2018" name="Genome Res.">
        <title>The genomic architecture and molecular evolution of ant odorant receptors.</title>
        <authorList>
            <person name="McKenzie S.K."/>
            <person name="Kronauer D.J.C."/>
        </authorList>
    </citation>
    <scope>NUCLEOTIDE SEQUENCE [LARGE SCALE GENOMIC DNA]</scope>
    <source>
        <strain evidence="2">Clonal line C1</strain>
    </source>
</reference>